<evidence type="ECO:0000256" key="2">
    <source>
        <dbReference type="SAM" id="Phobius"/>
    </source>
</evidence>
<feature type="transmembrane region" description="Helical" evidence="2">
    <location>
        <begin position="74"/>
        <end position="91"/>
    </location>
</feature>
<feature type="compositionally biased region" description="Polar residues" evidence="1">
    <location>
        <begin position="231"/>
        <end position="262"/>
    </location>
</feature>
<feature type="transmembrane region" description="Helical" evidence="2">
    <location>
        <begin position="155"/>
        <end position="175"/>
    </location>
</feature>
<keyword evidence="2" id="KW-0472">Membrane</keyword>
<name>A0ABS2K016_9GAMM</name>
<evidence type="ECO:0000313" key="4">
    <source>
        <dbReference type="Proteomes" id="UP001430149"/>
    </source>
</evidence>
<proteinExistence type="predicted"/>
<comment type="caution">
    <text evidence="3">The sequence shown here is derived from an EMBL/GenBank/DDBJ whole genome shotgun (WGS) entry which is preliminary data.</text>
</comment>
<keyword evidence="2" id="KW-1133">Transmembrane helix</keyword>
<accession>A0ABS2K016</accession>
<reference evidence="3" key="1">
    <citation type="submission" date="2020-10" db="EMBL/GenBank/DDBJ databases">
        <title>Phylogeny of dyella-like bacteria.</title>
        <authorList>
            <person name="Fu J."/>
        </authorList>
    </citation>
    <scope>NUCLEOTIDE SEQUENCE</scope>
    <source>
        <strain evidence="3">DHOC52</strain>
    </source>
</reference>
<keyword evidence="4" id="KW-1185">Reference proteome</keyword>
<evidence type="ECO:0000313" key="3">
    <source>
        <dbReference type="EMBL" id="MBM7124400.1"/>
    </source>
</evidence>
<feature type="transmembrane region" description="Helical" evidence="2">
    <location>
        <begin position="51"/>
        <end position="68"/>
    </location>
</feature>
<organism evidence="3 4">
    <name type="scientific">Dyella flava</name>
    <dbReference type="NCBI Taxonomy" id="1920170"/>
    <lineage>
        <taxon>Bacteria</taxon>
        <taxon>Pseudomonadati</taxon>
        <taxon>Pseudomonadota</taxon>
        <taxon>Gammaproteobacteria</taxon>
        <taxon>Lysobacterales</taxon>
        <taxon>Rhodanobacteraceae</taxon>
        <taxon>Dyella</taxon>
    </lineage>
</organism>
<feature type="transmembrane region" description="Helical" evidence="2">
    <location>
        <begin position="6"/>
        <end position="24"/>
    </location>
</feature>
<sequence length="377" mass="40205">MDAVTLIFTLLTAFNLSVLVMKVYGDKFPQPNVQAKHAGWLQGWRNTQKPLRRYWIQVAIMYAIMLLFDFAGQMFAGFLVFVRLIVFVLGYKRAKLQIAQAASPQPPLATSRQQIVQAEALQSYAPTAERSVTPKATVSQALPYPTRRNSISKGVLALLTVIVVCATAALLGYLYSRSHVSDDDTNGYYTGGSPDNSPASSGTSSTLSNAPNDSGDKTYGSGSPLTKEPTSHATQVEHTVQTPSWQAMQKAVQQDTAALDQGGNSKVTTNTYGNVVASFYPGKSPLDAIDDALISIHSELTVLDMAPSGYPEYQVECEPSGQCVGGTGTPMGAVAEVAKEMFPVNPADVGQDGITCGQYTCTDGKGNVIGRSPATAQ</sequence>
<evidence type="ECO:0000256" key="1">
    <source>
        <dbReference type="SAM" id="MobiDB-lite"/>
    </source>
</evidence>
<dbReference type="EMBL" id="JADIKE010000026">
    <property type="protein sequence ID" value="MBM7124400.1"/>
    <property type="molecule type" value="Genomic_DNA"/>
</dbReference>
<feature type="region of interest" description="Disordered" evidence="1">
    <location>
        <begin position="186"/>
        <end position="262"/>
    </location>
</feature>
<protein>
    <submittedName>
        <fullName evidence="3">Uncharacterized protein</fullName>
    </submittedName>
</protein>
<dbReference type="RefSeq" id="WP_204679844.1">
    <property type="nucleotide sequence ID" value="NZ_BSNR01000023.1"/>
</dbReference>
<feature type="compositionally biased region" description="Low complexity" evidence="1">
    <location>
        <begin position="193"/>
        <end position="210"/>
    </location>
</feature>
<gene>
    <name evidence="3" type="ORF">ISP19_03325</name>
</gene>
<keyword evidence="2" id="KW-0812">Transmembrane</keyword>
<dbReference type="Proteomes" id="UP001430149">
    <property type="component" value="Unassembled WGS sequence"/>
</dbReference>